<accession>A0AA86SJE0</accession>
<keyword evidence="3" id="KW-1185">Reference proteome</keyword>
<protein>
    <submittedName>
        <fullName evidence="2">Uncharacterized protein</fullName>
    </submittedName>
</protein>
<dbReference type="AlphaFoldDB" id="A0AA86SJE0"/>
<reference evidence="2" key="1">
    <citation type="submission" date="2023-10" db="EMBL/GenBank/DDBJ databases">
        <authorList>
            <person name="Domelevo Entfellner J.-B."/>
        </authorList>
    </citation>
    <scope>NUCLEOTIDE SEQUENCE</scope>
</reference>
<evidence type="ECO:0000313" key="3">
    <source>
        <dbReference type="Proteomes" id="UP001189624"/>
    </source>
</evidence>
<feature type="compositionally biased region" description="Acidic residues" evidence="1">
    <location>
        <begin position="21"/>
        <end position="50"/>
    </location>
</feature>
<sequence length="97" mass="11394">KLPTESEAIDRSKTQFQSLEEPSEDDDGEEEEEENAPQEEDDNDMEEEEEYTFRFENGMNPLDFVDNVDDSGLQPYQRFERLEQEALADEKPKATKR</sequence>
<feature type="non-terminal residue" evidence="2">
    <location>
        <position position="1"/>
    </location>
</feature>
<dbReference type="EMBL" id="OY731402">
    <property type="protein sequence ID" value="CAJ1956959.1"/>
    <property type="molecule type" value="Genomic_DNA"/>
</dbReference>
<gene>
    <name evidence="2" type="ORF">AYBTSS11_LOCUS16942</name>
</gene>
<dbReference type="Gramene" id="rna-AYBTSS11_LOCUS16942">
    <property type="protein sequence ID" value="CAJ1956959.1"/>
    <property type="gene ID" value="gene-AYBTSS11_LOCUS16942"/>
</dbReference>
<organism evidence="2 3">
    <name type="scientific">Sphenostylis stenocarpa</name>
    <dbReference type="NCBI Taxonomy" id="92480"/>
    <lineage>
        <taxon>Eukaryota</taxon>
        <taxon>Viridiplantae</taxon>
        <taxon>Streptophyta</taxon>
        <taxon>Embryophyta</taxon>
        <taxon>Tracheophyta</taxon>
        <taxon>Spermatophyta</taxon>
        <taxon>Magnoliopsida</taxon>
        <taxon>eudicotyledons</taxon>
        <taxon>Gunneridae</taxon>
        <taxon>Pentapetalae</taxon>
        <taxon>rosids</taxon>
        <taxon>fabids</taxon>
        <taxon>Fabales</taxon>
        <taxon>Fabaceae</taxon>
        <taxon>Papilionoideae</taxon>
        <taxon>50 kb inversion clade</taxon>
        <taxon>NPAAA clade</taxon>
        <taxon>indigoferoid/millettioid clade</taxon>
        <taxon>Phaseoleae</taxon>
        <taxon>Sphenostylis</taxon>
    </lineage>
</organism>
<feature type="region of interest" description="Disordered" evidence="1">
    <location>
        <begin position="1"/>
        <end position="51"/>
    </location>
</feature>
<evidence type="ECO:0000313" key="2">
    <source>
        <dbReference type="EMBL" id="CAJ1956959.1"/>
    </source>
</evidence>
<proteinExistence type="predicted"/>
<evidence type="ECO:0000256" key="1">
    <source>
        <dbReference type="SAM" id="MobiDB-lite"/>
    </source>
</evidence>
<dbReference type="Proteomes" id="UP001189624">
    <property type="component" value="Chromosome 5"/>
</dbReference>
<name>A0AA86SJE0_9FABA</name>